<protein>
    <submittedName>
        <fullName evidence="1">Uncharacterized protein</fullName>
    </submittedName>
</protein>
<sequence length="59" mass="6917">MITRLEHMLTKYSDSLSRRFSATITVATAIKNHNQYQHRITSREVCFHVAFIIAHEQTL</sequence>
<gene>
    <name evidence="1" type="ORF">EVA_07788</name>
</gene>
<dbReference type="AlphaFoldDB" id="J9CV64"/>
<accession>J9CV64</accession>
<proteinExistence type="predicted"/>
<name>J9CV64_9ZZZZ</name>
<evidence type="ECO:0000313" key="1">
    <source>
        <dbReference type="EMBL" id="EJX04106.1"/>
    </source>
</evidence>
<reference evidence="1" key="1">
    <citation type="journal article" date="2012" name="PLoS ONE">
        <title>Gene sets for utilization of primary and secondary nutrition supplies in the distal gut of endangered iberian lynx.</title>
        <authorList>
            <person name="Alcaide M."/>
            <person name="Messina E."/>
            <person name="Richter M."/>
            <person name="Bargiela R."/>
            <person name="Peplies J."/>
            <person name="Huws S.A."/>
            <person name="Newbold C.J."/>
            <person name="Golyshin P.N."/>
            <person name="Simon M.A."/>
            <person name="Lopez G."/>
            <person name="Yakimov M.M."/>
            <person name="Ferrer M."/>
        </authorList>
    </citation>
    <scope>NUCLEOTIDE SEQUENCE</scope>
</reference>
<organism evidence="1">
    <name type="scientific">gut metagenome</name>
    <dbReference type="NCBI Taxonomy" id="749906"/>
    <lineage>
        <taxon>unclassified sequences</taxon>
        <taxon>metagenomes</taxon>
        <taxon>organismal metagenomes</taxon>
    </lineage>
</organism>
<dbReference type="EMBL" id="AMCI01001918">
    <property type="protein sequence ID" value="EJX04106.1"/>
    <property type="molecule type" value="Genomic_DNA"/>
</dbReference>
<comment type="caution">
    <text evidence="1">The sequence shown here is derived from an EMBL/GenBank/DDBJ whole genome shotgun (WGS) entry which is preliminary data.</text>
</comment>